<organism evidence="3 4">
    <name type="scientific">Rhodocista pekingensis</name>
    <dbReference type="NCBI Taxonomy" id="201185"/>
    <lineage>
        <taxon>Bacteria</taxon>
        <taxon>Pseudomonadati</taxon>
        <taxon>Pseudomonadota</taxon>
        <taxon>Alphaproteobacteria</taxon>
        <taxon>Rhodospirillales</taxon>
        <taxon>Azospirillaceae</taxon>
        <taxon>Rhodocista</taxon>
    </lineage>
</organism>
<keyword evidence="3" id="KW-0378">Hydrolase</keyword>
<feature type="domain" description="Serine aminopeptidase S33" evidence="2">
    <location>
        <begin position="46"/>
        <end position="303"/>
    </location>
</feature>
<accession>A0ABW2KYL7</accession>
<dbReference type="Proteomes" id="UP001596456">
    <property type="component" value="Unassembled WGS sequence"/>
</dbReference>
<evidence type="ECO:0000256" key="1">
    <source>
        <dbReference type="SAM" id="MobiDB-lite"/>
    </source>
</evidence>
<dbReference type="PANTHER" id="PTHR11614">
    <property type="entry name" value="PHOSPHOLIPASE-RELATED"/>
    <property type="match status" value="1"/>
</dbReference>
<feature type="compositionally biased region" description="Basic and acidic residues" evidence="1">
    <location>
        <begin position="13"/>
        <end position="22"/>
    </location>
</feature>
<dbReference type="RefSeq" id="WP_377360711.1">
    <property type="nucleotide sequence ID" value="NZ_JBHTCM010000027.1"/>
</dbReference>
<dbReference type="InterPro" id="IPR051044">
    <property type="entry name" value="MAG_DAG_Lipase"/>
</dbReference>
<gene>
    <name evidence="3" type="ORF">ACFQPS_18545</name>
</gene>
<evidence type="ECO:0000313" key="3">
    <source>
        <dbReference type="EMBL" id="MFC7335174.1"/>
    </source>
</evidence>
<feature type="region of interest" description="Disordered" evidence="1">
    <location>
        <begin position="1"/>
        <end position="22"/>
    </location>
</feature>
<evidence type="ECO:0000259" key="2">
    <source>
        <dbReference type="Pfam" id="PF12146"/>
    </source>
</evidence>
<sequence length="333" mass="35820">MDGEGGNGQGGVGHDRTDGTERWRFQRLPTADGGRLRLGFWPAPATPRGSVLLLPGRCETLEKYAEQAADWTRRGFAAVGLDWRGQGGSSRFLANAHKGHVTDFDLYLDDLATALPVLLPADSPGPAVAFGHSMGGHILLRFLAERPHPFAAAVACAPMLGIRTAPLPEPLARMVAAAMVRRGLGEHYALGQTDWLPADPPFAGNPLTSDPARFLVGHVAYRDDPELALGGVTWGWLDAAFRSMRRLWRDARVAALTVPVLVLSAGGDRIVLSARQQAFATRLPQGRVRVYPRAQHELMMEVDSIRDRVWADIDAFLAEALPTPAGAPAPAAA</sequence>
<dbReference type="InterPro" id="IPR022742">
    <property type="entry name" value="Hydrolase_4"/>
</dbReference>
<comment type="caution">
    <text evidence="3">The sequence shown here is derived from an EMBL/GenBank/DDBJ whole genome shotgun (WGS) entry which is preliminary data.</text>
</comment>
<dbReference type="GO" id="GO:0016787">
    <property type="term" value="F:hydrolase activity"/>
    <property type="evidence" value="ECO:0007669"/>
    <property type="project" value="UniProtKB-KW"/>
</dbReference>
<dbReference type="EMBL" id="JBHTCM010000027">
    <property type="protein sequence ID" value="MFC7335174.1"/>
    <property type="molecule type" value="Genomic_DNA"/>
</dbReference>
<dbReference type="Pfam" id="PF12146">
    <property type="entry name" value="Hydrolase_4"/>
    <property type="match status" value="1"/>
</dbReference>
<protein>
    <submittedName>
        <fullName evidence="3">Alpha/beta fold hydrolase</fullName>
    </submittedName>
</protein>
<dbReference type="InterPro" id="IPR029058">
    <property type="entry name" value="AB_hydrolase_fold"/>
</dbReference>
<proteinExistence type="predicted"/>
<keyword evidence="4" id="KW-1185">Reference proteome</keyword>
<evidence type="ECO:0000313" key="4">
    <source>
        <dbReference type="Proteomes" id="UP001596456"/>
    </source>
</evidence>
<dbReference type="Gene3D" id="3.40.50.1820">
    <property type="entry name" value="alpha/beta hydrolase"/>
    <property type="match status" value="1"/>
</dbReference>
<feature type="compositionally biased region" description="Gly residues" evidence="1">
    <location>
        <begin position="1"/>
        <end position="12"/>
    </location>
</feature>
<dbReference type="SUPFAM" id="SSF53474">
    <property type="entry name" value="alpha/beta-Hydrolases"/>
    <property type="match status" value="1"/>
</dbReference>
<reference evidence="4" key="1">
    <citation type="journal article" date="2019" name="Int. J. Syst. Evol. Microbiol.">
        <title>The Global Catalogue of Microorganisms (GCM) 10K type strain sequencing project: providing services to taxonomists for standard genome sequencing and annotation.</title>
        <authorList>
            <consortium name="The Broad Institute Genomics Platform"/>
            <consortium name="The Broad Institute Genome Sequencing Center for Infectious Disease"/>
            <person name="Wu L."/>
            <person name="Ma J."/>
        </authorList>
    </citation>
    <scope>NUCLEOTIDE SEQUENCE [LARGE SCALE GENOMIC DNA]</scope>
    <source>
        <strain evidence="4">CGMCC 1.16275</strain>
    </source>
</reference>
<name>A0ABW2KYL7_9PROT</name>